<sequence>MATESDGSGAATPRRKWWQRLLRGPAFVVVALVGALAGIAAPMLWNAARDVSRPPVLVWASSDGGPVDDRSYALPDVAEPAEIGTPAEFLADSPALRRAVKAGVHGTTVTIEGARSRDVVITNMRARILSREPNVAGTLLCSTPQGDLPAKRVGFDLDEFRPVARVLDGRRLGEPYFAGQAQQLADGETIVFQVESRADDGHYRWVIDVDLVIDGKPQTYTAKPDAGEFEMTGFSPRYGAVFAARGMRAWSFPDRAGGC</sequence>
<dbReference type="EMBL" id="SMKW01000053">
    <property type="protein sequence ID" value="TDD41920.1"/>
    <property type="molecule type" value="Genomic_DNA"/>
</dbReference>
<dbReference type="OrthoDB" id="3774128at2"/>
<keyword evidence="3" id="KW-1185">Reference proteome</keyword>
<keyword evidence="1" id="KW-0472">Membrane</keyword>
<evidence type="ECO:0000313" key="3">
    <source>
        <dbReference type="Proteomes" id="UP000294947"/>
    </source>
</evidence>
<evidence type="ECO:0000313" key="2">
    <source>
        <dbReference type="EMBL" id="TDD41920.1"/>
    </source>
</evidence>
<keyword evidence="1" id="KW-0812">Transmembrane</keyword>
<proteinExistence type="predicted"/>
<accession>A0A4R4YCU3</accession>
<dbReference type="Proteomes" id="UP000294947">
    <property type="component" value="Unassembled WGS sequence"/>
</dbReference>
<name>A0A4R4YCU3_9PSEU</name>
<gene>
    <name evidence="2" type="ORF">E1288_31180</name>
</gene>
<reference evidence="2 3" key="1">
    <citation type="submission" date="2019-03" db="EMBL/GenBank/DDBJ databases">
        <title>Draft genome sequences of novel Actinobacteria.</title>
        <authorList>
            <person name="Sahin N."/>
            <person name="Ay H."/>
            <person name="Saygin H."/>
        </authorList>
    </citation>
    <scope>NUCLEOTIDE SEQUENCE [LARGE SCALE GENOMIC DNA]</scope>
    <source>
        <strain evidence="2 3">7K502</strain>
    </source>
</reference>
<keyword evidence="1" id="KW-1133">Transmembrane helix</keyword>
<organism evidence="2 3">
    <name type="scientific">Saccharopolyspora elongata</name>
    <dbReference type="NCBI Taxonomy" id="2530387"/>
    <lineage>
        <taxon>Bacteria</taxon>
        <taxon>Bacillati</taxon>
        <taxon>Actinomycetota</taxon>
        <taxon>Actinomycetes</taxon>
        <taxon>Pseudonocardiales</taxon>
        <taxon>Pseudonocardiaceae</taxon>
        <taxon>Saccharopolyspora</taxon>
    </lineage>
</organism>
<dbReference type="RefSeq" id="WP_132491602.1">
    <property type="nucleotide sequence ID" value="NZ_SMKW01000053.1"/>
</dbReference>
<comment type="caution">
    <text evidence="2">The sequence shown here is derived from an EMBL/GenBank/DDBJ whole genome shotgun (WGS) entry which is preliminary data.</text>
</comment>
<evidence type="ECO:0000256" key="1">
    <source>
        <dbReference type="SAM" id="Phobius"/>
    </source>
</evidence>
<dbReference type="AlphaFoldDB" id="A0A4R4YCU3"/>
<feature type="transmembrane region" description="Helical" evidence="1">
    <location>
        <begin position="21"/>
        <end position="45"/>
    </location>
</feature>
<protein>
    <submittedName>
        <fullName evidence="2">Uncharacterized protein</fullName>
    </submittedName>
</protein>